<reference evidence="1" key="1">
    <citation type="submission" date="2019-12" db="EMBL/GenBank/DDBJ databases">
        <title>The DNA Methylation Landscape of Giant Viruses.</title>
        <authorList>
            <person name="Jeudy S."/>
            <person name="Rigou S."/>
            <person name="Alempic J.-M."/>
            <person name="Claverie J.-M."/>
            <person name="Abergel C."/>
            <person name="Legendre M."/>
        </authorList>
    </citation>
    <scope>NUCLEOTIDE SEQUENCE</scope>
    <source>
        <strain evidence="1">P4</strain>
    </source>
</reference>
<dbReference type="Proteomes" id="UP001224087">
    <property type="component" value="Segment"/>
</dbReference>
<accession>A0A6G8MXW6</accession>
<organism evidence="1 2">
    <name type="scientific">Cedratvirus kamchatka</name>
    <dbReference type="NCBI Taxonomy" id="2716914"/>
    <lineage>
        <taxon>Viruses</taxon>
        <taxon>Pithoviruses</taxon>
        <taxon>Orthocedratvirinae</taxon>
        <taxon>Alphacedratvirus</taxon>
        <taxon>Alphacedratvirus rossiense</taxon>
    </lineage>
</organism>
<evidence type="ECO:0000313" key="1">
    <source>
        <dbReference type="EMBL" id="QIN54391.1"/>
    </source>
</evidence>
<sequence length="68" mass="7947">MRVRILSSKIYFGTWGGLIVSNHLCSKRPLYQGHLVNQESKDNLYQTIIPKRPLYREKLANQESKDTI</sequence>
<protein>
    <submittedName>
        <fullName evidence="1">Uncharacterized protein</fullName>
    </submittedName>
</protein>
<gene>
    <name evidence="1" type="primary">ck266</name>
</gene>
<dbReference type="EMBL" id="MN873693">
    <property type="protein sequence ID" value="QIN54391.1"/>
    <property type="molecule type" value="Genomic_DNA"/>
</dbReference>
<name>A0A6G8MXW6_9VIRU</name>
<keyword evidence="2" id="KW-1185">Reference proteome</keyword>
<evidence type="ECO:0000313" key="2">
    <source>
        <dbReference type="Proteomes" id="UP001224087"/>
    </source>
</evidence>
<proteinExistence type="predicted"/>